<dbReference type="GO" id="GO:0031201">
    <property type="term" value="C:SNARE complex"/>
    <property type="evidence" value="ECO:0007669"/>
    <property type="project" value="TreeGrafter"/>
</dbReference>
<dbReference type="InterPro" id="IPR045242">
    <property type="entry name" value="Syntaxin"/>
</dbReference>
<organism evidence="10 11">
    <name type="scientific">Strigamia maritima</name>
    <name type="common">European centipede</name>
    <name type="synonym">Geophilus maritimus</name>
    <dbReference type="NCBI Taxonomy" id="126957"/>
    <lineage>
        <taxon>Eukaryota</taxon>
        <taxon>Metazoa</taxon>
        <taxon>Ecdysozoa</taxon>
        <taxon>Arthropoda</taxon>
        <taxon>Myriapoda</taxon>
        <taxon>Chilopoda</taxon>
        <taxon>Pleurostigmophora</taxon>
        <taxon>Geophilomorpha</taxon>
        <taxon>Linotaeniidae</taxon>
        <taxon>Strigamia</taxon>
    </lineage>
</organism>
<reference evidence="10" key="2">
    <citation type="submission" date="2015-02" db="UniProtKB">
        <authorList>
            <consortium name="EnsemblMetazoa"/>
        </authorList>
    </citation>
    <scope>IDENTIFICATION</scope>
</reference>
<dbReference type="Pfam" id="PF11416">
    <property type="entry name" value="Syntaxin-5_N"/>
    <property type="match status" value="1"/>
</dbReference>
<dbReference type="InterPro" id="IPR000727">
    <property type="entry name" value="T_SNARE_dom"/>
</dbReference>
<keyword evidence="5 8" id="KW-1133">Transmembrane helix</keyword>
<dbReference type="InterPro" id="IPR021538">
    <property type="entry name" value="Syntaxin-5_N"/>
</dbReference>
<keyword evidence="6" id="KW-0175">Coiled coil</keyword>
<dbReference type="GO" id="GO:0005484">
    <property type="term" value="F:SNAP receptor activity"/>
    <property type="evidence" value="ECO:0007669"/>
    <property type="project" value="InterPro"/>
</dbReference>
<dbReference type="PhylomeDB" id="T1JGD8"/>
<dbReference type="eggNOG" id="KOG0812">
    <property type="taxonomic scope" value="Eukaryota"/>
</dbReference>
<accession>T1JGD8</accession>
<proteinExistence type="inferred from homology"/>
<dbReference type="HOGENOM" id="CLU_044998_1_1_1"/>
<dbReference type="PANTHER" id="PTHR19957:SF3">
    <property type="entry name" value="SYNTAXIN-5"/>
    <property type="match status" value="1"/>
</dbReference>
<evidence type="ECO:0000256" key="8">
    <source>
        <dbReference type="SAM" id="Phobius"/>
    </source>
</evidence>
<evidence type="ECO:0000256" key="4">
    <source>
        <dbReference type="ARBA" id="ARBA00022692"/>
    </source>
</evidence>
<dbReference type="InterPro" id="IPR006012">
    <property type="entry name" value="Syntaxin/epimorphin_CS"/>
</dbReference>
<evidence type="ECO:0000256" key="7">
    <source>
        <dbReference type="ARBA" id="ARBA00023136"/>
    </source>
</evidence>
<dbReference type="GO" id="GO:0000139">
    <property type="term" value="C:Golgi membrane"/>
    <property type="evidence" value="ECO:0007669"/>
    <property type="project" value="TreeGrafter"/>
</dbReference>
<keyword evidence="3" id="KW-0813">Transport</keyword>
<evidence type="ECO:0000256" key="5">
    <source>
        <dbReference type="ARBA" id="ARBA00022989"/>
    </source>
</evidence>
<dbReference type="GO" id="GO:0048278">
    <property type="term" value="P:vesicle docking"/>
    <property type="evidence" value="ECO:0007669"/>
    <property type="project" value="TreeGrafter"/>
</dbReference>
<protein>
    <recommendedName>
        <fullName evidence="9">t-SNARE coiled-coil homology domain-containing protein</fullName>
    </recommendedName>
</protein>
<dbReference type="SMART" id="SM00397">
    <property type="entry name" value="t_SNARE"/>
    <property type="match status" value="1"/>
</dbReference>
<dbReference type="EnsemblMetazoa" id="SMAR012910-RA">
    <property type="protein sequence ID" value="SMAR012910-PA"/>
    <property type="gene ID" value="SMAR012910"/>
</dbReference>
<dbReference type="FunFam" id="1.20.58.70:FF:000005">
    <property type="entry name" value="syntaxin-5 isoform X1"/>
    <property type="match status" value="1"/>
</dbReference>
<dbReference type="STRING" id="126957.T1JGD8"/>
<dbReference type="GO" id="GO:0000149">
    <property type="term" value="F:SNARE binding"/>
    <property type="evidence" value="ECO:0007669"/>
    <property type="project" value="TreeGrafter"/>
</dbReference>
<dbReference type="GO" id="GO:0006906">
    <property type="term" value="P:vesicle fusion"/>
    <property type="evidence" value="ECO:0007669"/>
    <property type="project" value="TreeGrafter"/>
</dbReference>
<dbReference type="GO" id="GO:0006886">
    <property type="term" value="P:intracellular protein transport"/>
    <property type="evidence" value="ECO:0007669"/>
    <property type="project" value="InterPro"/>
</dbReference>
<evidence type="ECO:0000256" key="2">
    <source>
        <dbReference type="ARBA" id="ARBA00009063"/>
    </source>
</evidence>
<dbReference type="GO" id="GO:0006888">
    <property type="term" value="P:endoplasmic reticulum to Golgi vesicle-mediated transport"/>
    <property type="evidence" value="ECO:0007669"/>
    <property type="project" value="TreeGrafter"/>
</dbReference>
<dbReference type="InterPro" id="IPR010989">
    <property type="entry name" value="SNARE"/>
</dbReference>
<evidence type="ECO:0000313" key="10">
    <source>
        <dbReference type="EnsemblMetazoa" id="SMAR012910-PA"/>
    </source>
</evidence>
<evidence type="ECO:0000259" key="9">
    <source>
        <dbReference type="PROSITE" id="PS50192"/>
    </source>
</evidence>
<dbReference type="AlphaFoldDB" id="T1JGD8"/>
<dbReference type="OMA" id="EHNHNVV"/>
<evidence type="ECO:0000256" key="6">
    <source>
        <dbReference type="ARBA" id="ARBA00023054"/>
    </source>
</evidence>
<dbReference type="Gene3D" id="1.20.58.70">
    <property type="match status" value="1"/>
</dbReference>
<comment type="similarity">
    <text evidence="2">Belongs to the syntaxin family.</text>
</comment>
<dbReference type="PANTHER" id="PTHR19957">
    <property type="entry name" value="SYNTAXIN"/>
    <property type="match status" value="1"/>
</dbReference>
<dbReference type="SUPFAM" id="SSF47661">
    <property type="entry name" value="t-snare proteins"/>
    <property type="match status" value="1"/>
</dbReference>
<name>T1JGD8_STRMM</name>
<feature type="domain" description="T-SNARE coiled-coil homology" evidence="9">
    <location>
        <begin position="273"/>
        <end position="335"/>
    </location>
</feature>
<reference evidence="11" key="1">
    <citation type="submission" date="2011-05" db="EMBL/GenBank/DDBJ databases">
        <authorList>
            <person name="Richards S.R."/>
            <person name="Qu J."/>
            <person name="Jiang H."/>
            <person name="Jhangiani S.N."/>
            <person name="Agravi P."/>
            <person name="Goodspeed R."/>
            <person name="Gross S."/>
            <person name="Mandapat C."/>
            <person name="Jackson L."/>
            <person name="Mathew T."/>
            <person name="Pu L."/>
            <person name="Thornton R."/>
            <person name="Saada N."/>
            <person name="Wilczek-Boney K.B."/>
            <person name="Lee S."/>
            <person name="Kovar C."/>
            <person name="Wu Y."/>
            <person name="Scherer S.E."/>
            <person name="Worley K.C."/>
            <person name="Muzny D.M."/>
            <person name="Gibbs R."/>
        </authorList>
    </citation>
    <scope>NUCLEOTIDE SEQUENCE</scope>
    <source>
        <strain evidence="11">Brora</strain>
    </source>
</reference>
<comment type="subcellular location">
    <subcellularLocation>
        <location evidence="1">Membrane</location>
        <topology evidence="1">Single-pass type IV membrane protein</topology>
    </subcellularLocation>
</comment>
<keyword evidence="11" id="KW-1185">Reference proteome</keyword>
<dbReference type="CDD" id="cd15844">
    <property type="entry name" value="SNARE_syntaxin5"/>
    <property type="match status" value="1"/>
</dbReference>
<keyword evidence="4 8" id="KW-0812">Transmembrane</keyword>
<dbReference type="PROSITE" id="PS50192">
    <property type="entry name" value="T_SNARE"/>
    <property type="match status" value="1"/>
</dbReference>
<keyword evidence="7 8" id="KW-0472">Membrane</keyword>
<dbReference type="PROSITE" id="PS00914">
    <property type="entry name" value="SYNTAXIN"/>
    <property type="match status" value="1"/>
</dbReference>
<dbReference type="Proteomes" id="UP000014500">
    <property type="component" value="Unassembled WGS sequence"/>
</dbReference>
<evidence type="ECO:0000313" key="11">
    <source>
        <dbReference type="Proteomes" id="UP000014500"/>
    </source>
</evidence>
<evidence type="ECO:0000256" key="1">
    <source>
        <dbReference type="ARBA" id="ARBA00004211"/>
    </source>
</evidence>
<dbReference type="EMBL" id="JH432201">
    <property type="status" value="NOT_ANNOTATED_CDS"/>
    <property type="molecule type" value="Genomic_DNA"/>
</dbReference>
<feature type="transmembrane region" description="Helical" evidence="8">
    <location>
        <begin position="344"/>
        <end position="364"/>
    </location>
</feature>
<sequence>MNDLMNAPRRRRIGSETQVWEPTGISYPVPSQTAQKSESSTISCLNSSSFEQNSEMTCRDRTNEFIGAVKSLQGRQGNGVVPHQQLRKVKGLQQWSEFMRIAKLIGKDLTSTYTKLEKLAILARKKSLFDDKPLEIQELTYIIKQDINSLNKQISQLQELVRSRHQQNGKHMQSHSNSVVVSLQSKLALMSNEFKQVLEVRTENLRHQRSRREHFSHGPVASTLPASAASGYHQGSVLLADERSRDVTDVAINMDQIARPNQFQSMLMMEEQDSYLQSRADTMQNIETTIVELGGIFQQLAHMVKEQEEMIQRIDSNVEDVQMNVEGAHGEILKYFQSVTSNRWLMFKIFGVLILFFILFVILFA</sequence>
<dbReference type="Pfam" id="PF05739">
    <property type="entry name" value="SNARE"/>
    <property type="match status" value="1"/>
</dbReference>
<evidence type="ECO:0000256" key="3">
    <source>
        <dbReference type="ARBA" id="ARBA00022448"/>
    </source>
</evidence>